<evidence type="ECO:0000256" key="3">
    <source>
        <dbReference type="ARBA" id="ARBA00022516"/>
    </source>
</evidence>
<evidence type="ECO:0000256" key="2">
    <source>
        <dbReference type="ARBA" id="ARBA00008749"/>
    </source>
</evidence>
<comment type="subcellular location">
    <subcellularLocation>
        <location evidence="1">Membrane</location>
        <topology evidence="1">Multi-pass membrane protein</topology>
    </subcellularLocation>
</comment>
<evidence type="ECO:0000313" key="14">
    <source>
        <dbReference type="EMBL" id="RWU11250.1"/>
    </source>
</evidence>
<keyword evidence="10 12" id="KW-0472">Membrane</keyword>
<evidence type="ECO:0000256" key="9">
    <source>
        <dbReference type="ARBA" id="ARBA00023098"/>
    </source>
</evidence>
<comment type="similarity">
    <text evidence="2">Belongs to the fatty acid desaturase type 2 family.</text>
</comment>
<feature type="transmembrane region" description="Helical" evidence="12">
    <location>
        <begin position="43"/>
        <end position="67"/>
    </location>
</feature>
<sequence length="392" mass="45034">MSSHQNSAAAEKPPILWLNLSVFAITFLVAAIGVPWYGFTHGFSTGLIVGLIATIGFAGISITAGYHRLWAHRTYDAHWSLRILFALGGALAVQNSALHWSSDHREHHKHVDDNDKDPYSAKRGFWYSHIGWMLREYQASRYTNYDNVKDIQKDPIVMWQHRNYLTLTLLTTFGWPVALGLMLGDVWGAIILVGFARLVINHHTTFFINSLAHIWGKQTYTDRNTARDNGVLAFLTFGEGYHNYHHIFSADYRNGIRWWQFDPTKWLIRACSWVGLTRNLKRTNGYQVEKARLEMQFKKATAKAEVSCETTMAKLHDEFDVMVAKLREYYQVRKQLLDIKTKALVDSVHVPTLAELQAKADAMREVFVAHKREFHQLLQRTIQGNMQGTQSV</sequence>
<dbReference type="GO" id="GO:0006633">
    <property type="term" value="P:fatty acid biosynthetic process"/>
    <property type="evidence" value="ECO:0007669"/>
    <property type="project" value="UniProtKB-KW"/>
</dbReference>
<dbReference type="InterPro" id="IPR015876">
    <property type="entry name" value="Acyl-CoA_DS"/>
</dbReference>
<gene>
    <name evidence="14" type="ORF">EGC76_06850</name>
</gene>
<keyword evidence="3" id="KW-0444">Lipid biosynthesis</keyword>
<feature type="transmembrane region" description="Helical" evidence="12">
    <location>
        <begin position="79"/>
        <end position="98"/>
    </location>
</feature>
<dbReference type="PANTHER" id="PTHR11351">
    <property type="entry name" value="ACYL-COA DESATURASE"/>
    <property type="match status" value="1"/>
</dbReference>
<accession>A0A451GE77</accession>
<evidence type="ECO:0000256" key="1">
    <source>
        <dbReference type="ARBA" id="ARBA00004141"/>
    </source>
</evidence>
<keyword evidence="5" id="KW-0276">Fatty acid metabolism</keyword>
<keyword evidence="7" id="KW-0560">Oxidoreductase</keyword>
<name>A0A451GE77_9GAMM</name>
<dbReference type="EMBL" id="RSFE01000004">
    <property type="protein sequence ID" value="RWU11250.1"/>
    <property type="molecule type" value="Genomic_DNA"/>
</dbReference>
<keyword evidence="15" id="KW-1185">Reference proteome</keyword>
<keyword evidence="4 12" id="KW-0812">Transmembrane</keyword>
<feature type="domain" description="Fatty acid desaturase" evidence="13">
    <location>
        <begin position="49"/>
        <end position="270"/>
    </location>
</feature>
<dbReference type="RefSeq" id="WP_128352257.1">
    <property type="nucleotide sequence ID" value="NZ_RSFE01000004.1"/>
</dbReference>
<evidence type="ECO:0000313" key="15">
    <source>
        <dbReference type="Proteomes" id="UP000288789"/>
    </source>
</evidence>
<dbReference type="PRINTS" id="PR00075">
    <property type="entry name" value="FACDDSATRASE"/>
</dbReference>
<dbReference type="GO" id="GO:0016717">
    <property type="term" value="F:oxidoreductase activity, acting on paired donors, with oxidation of a pair of donors resulting in the reduction of molecular oxygen to two molecules of water"/>
    <property type="evidence" value="ECO:0007669"/>
    <property type="project" value="InterPro"/>
</dbReference>
<feature type="transmembrane region" description="Helical" evidence="12">
    <location>
        <begin position="173"/>
        <end position="200"/>
    </location>
</feature>
<dbReference type="GO" id="GO:0016020">
    <property type="term" value="C:membrane"/>
    <property type="evidence" value="ECO:0007669"/>
    <property type="project" value="UniProtKB-SubCell"/>
</dbReference>
<evidence type="ECO:0000256" key="8">
    <source>
        <dbReference type="ARBA" id="ARBA00023004"/>
    </source>
</evidence>
<dbReference type="OrthoDB" id="19906at2"/>
<evidence type="ECO:0000256" key="10">
    <source>
        <dbReference type="ARBA" id="ARBA00023136"/>
    </source>
</evidence>
<reference evidence="14 15" key="1">
    <citation type="submission" date="2018-12" db="EMBL/GenBank/DDBJ databases">
        <authorList>
            <person name="Li A."/>
            <person name="Zhang M."/>
            <person name="Zhu H."/>
        </authorList>
    </citation>
    <scope>NUCLEOTIDE SEQUENCE [LARGE SCALE GENOMIC DNA]</scope>
    <source>
        <strain evidence="14 15">R04H25</strain>
    </source>
</reference>
<keyword evidence="11" id="KW-0275">Fatty acid biosynthesis</keyword>
<evidence type="ECO:0000256" key="5">
    <source>
        <dbReference type="ARBA" id="ARBA00022832"/>
    </source>
</evidence>
<protein>
    <submittedName>
        <fullName evidence="14">Acyl-CoA desaturase</fullName>
    </submittedName>
</protein>
<organism evidence="14 15">
    <name type="scientific">Pseudidiomarina gelatinasegens</name>
    <dbReference type="NCBI Taxonomy" id="2487740"/>
    <lineage>
        <taxon>Bacteria</taxon>
        <taxon>Pseudomonadati</taxon>
        <taxon>Pseudomonadota</taxon>
        <taxon>Gammaproteobacteria</taxon>
        <taxon>Alteromonadales</taxon>
        <taxon>Idiomarinaceae</taxon>
        <taxon>Pseudidiomarina</taxon>
    </lineage>
</organism>
<keyword evidence="8" id="KW-0408">Iron</keyword>
<evidence type="ECO:0000256" key="11">
    <source>
        <dbReference type="ARBA" id="ARBA00023160"/>
    </source>
</evidence>
<keyword evidence="9" id="KW-0443">Lipid metabolism</keyword>
<dbReference type="Proteomes" id="UP000288789">
    <property type="component" value="Unassembled WGS sequence"/>
</dbReference>
<evidence type="ECO:0000256" key="6">
    <source>
        <dbReference type="ARBA" id="ARBA00022989"/>
    </source>
</evidence>
<dbReference type="Pfam" id="PF00487">
    <property type="entry name" value="FA_desaturase"/>
    <property type="match status" value="1"/>
</dbReference>
<evidence type="ECO:0000256" key="12">
    <source>
        <dbReference type="SAM" id="Phobius"/>
    </source>
</evidence>
<evidence type="ECO:0000259" key="13">
    <source>
        <dbReference type="Pfam" id="PF00487"/>
    </source>
</evidence>
<comment type="caution">
    <text evidence="14">The sequence shown here is derived from an EMBL/GenBank/DDBJ whole genome shotgun (WGS) entry which is preliminary data.</text>
</comment>
<evidence type="ECO:0000256" key="7">
    <source>
        <dbReference type="ARBA" id="ARBA00023002"/>
    </source>
</evidence>
<proteinExistence type="inferred from homology"/>
<dbReference type="PANTHER" id="PTHR11351:SF31">
    <property type="entry name" value="DESATURASE 1, ISOFORM A-RELATED"/>
    <property type="match status" value="1"/>
</dbReference>
<evidence type="ECO:0000256" key="4">
    <source>
        <dbReference type="ARBA" id="ARBA00022692"/>
    </source>
</evidence>
<dbReference type="InterPro" id="IPR005804">
    <property type="entry name" value="FA_desaturase_dom"/>
</dbReference>
<keyword evidence="6 12" id="KW-1133">Transmembrane helix</keyword>
<feature type="transmembrane region" description="Helical" evidence="12">
    <location>
        <begin position="16"/>
        <end position="37"/>
    </location>
</feature>
<dbReference type="CDD" id="cd03505">
    <property type="entry name" value="Delta9-FADS-like"/>
    <property type="match status" value="1"/>
</dbReference>
<dbReference type="AlphaFoldDB" id="A0A451GE77"/>